<feature type="chain" id="PRO_5045087457" evidence="8">
    <location>
        <begin position="24"/>
        <end position="410"/>
    </location>
</feature>
<dbReference type="Gene3D" id="2.60.40.3710">
    <property type="match status" value="1"/>
</dbReference>
<dbReference type="CDD" id="cd16913">
    <property type="entry name" value="YkuD_like"/>
    <property type="match status" value="1"/>
</dbReference>
<dbReference type="InterPro" id="IPR041280">
    <property type="entry name" value="Big_10"/>
</dbReference>
<dbReference type="PANTHER" id="PTHR30582">
    <property type="entry name" value="L,D-TRANSPEPTIDASE"/>
    <property type="match status" value="1"/>
</dbReference>
<feature type="domain" description="L,D-TPase catalytic" evidence="9">
    <location>
        <begin position="243"/>
        <end position="378"/>
    </location>
</feature>
<evidence type="ECO:0000256" key="3">
    <source>
        <dbReference type="ARBA" id="ARBA00022960"/>
    </source>
</evidence>
<evidence type="ECO:0000256" key="7">
    <source>
        <dbReference type="PROSITE-ProRule" id="PRU01373"/>
    </source>
</evidence>
<dbReference type="Pfam" id="PF03734">
    <property type="entry name" value="YkuD"/>
    <property type="match status" value="1"/>
</dbReference>
<keyword evidence="2" id="KW-0808">Transferase</keyword>
<dbReference type="InterPro" id="IPR038063">
    <property type="entry name" value="Transpep_catalytic_dom"/>
</dbReference>
<name>A0ABS1MF98_9NOCA</name>
<dbReference type="Proteomes" id="UP000602198">
    <property type="component" value="Unassembled WGS sequence"/>
</dbReference>
<dbReference type="PANTHER" id="PTHR30582:SF2">
    <property type="entry name" value="L,D-TRANSPEPTIDASE YCIB-RELATED"/>
    <property type="match status" value="1"/>
</dbReference>
<feature type="active site" description="Nucleophile" evidence="7">
    <location>
        <position position="354"/>
    </location>
</feature>
<comment type="caution">
    <text evidence="10">The sequence shown here is derived from an EMBL/GenBank/DDBJ whole genome shotgun (WGS) entry which is preliminary data.</text>
</comment>
<feature type="signal peptide" evidence="8">
    <location>
        <begin position="1"/>
        <end position="23"/>
    </location>
</feature>
<evidence type="ECO:0000256" key="8">
    <source>
        <dbReference type="SAM" id="SignalP"/>
    </source>
</evidence>
<dbReference type="InterPro" id="IPR050979">
    <property type="entry name" value="LD-transpeptidase"/>
</dbReference>
<dbReference type="Pfam" id="PF17964">
    <property type="entry name" value="Big_10"/>
    <property type="match status" value="1"/>
</dbReference>
<comment type="pathway">
    <text evidence="1 7">Cell wall biogenesis; peptidoglycan biosynthesis.</text>
</comment>
<keyword evidence="8" id="KW-0732">Signal</keyword>
<evidence type="ECO:0000256" key="5">
    <source>
        <dbReference type="ARBA" id="ARBA00023315"/>
    </source>
</evidence>
<evidence type="ECO:0000259" key="9">
    <source>
        <dbReference type="PROSITE" id="PS52029"/>
    </source>
</evidence>
<keyword evidence="4 7" id="KW-0573">Peptidoglycan synthesis</keyword>
<organism evidence="10 11">
    <name type="scientific">Nocardia acididurans</name>
    <dbReference type="NCBI Taxonomy" id="2802282"/>
    <lineage>
        <taxon>Bacteria</taxon>
        <taxon>Bacillati</taxon>
        <taxon>Actinomycetota</taxon>
        <taxon>Actinomycetes</taxon>
        <taxon>Mycobacteriales</taxon>
        <taxon>Nocardiaceae</taxon>
        <taxon>Nocardia</taxon>
    </lineage>
</organism>
<evidence type="ECO:0000256" key="4">
    <source>
        <dbReference type="ARBA" id="ARBA00022984"/>
    </source>
</evidence>
<accession>A0ABS1MF98</accession>
<gene>
    <name evidence="10" type="ORF">JK358_31400</name>
</gene>
<dbReference type="Gene3D" id="2.40.440.10">
    <property type="entry name" value="L,D-transpeptidase catalytic domain-like"/>
    <property type="match status" value="1"/>
</dbReference>
<evidence type="ECO:0000313" key="10">
    <source>
        <dbReference type="EMBL" id="MBL1078919.1"/>
    </source>
</evidence>
<protein>
    <submittedName>
        <fullName evidence="10">L,D-transpeptidase family protein</fullName>
    </submittedName>
</protein>
<dbReference type="EMBL" id="JAERRJ010000013">
    <property type="protein sequence ID" value="MBL1078919.1"/>
    <property type="molecule type" value="Genomic_DNA"/>
</dbReference>
<dbReference type="PROSITE" id="PS51257">
    <property type="entry name" value="PROKAR_LIPOPROTEIN"/>
    <property type="match status" value="1"/>
</dbReference>
<dbReference type="InterPro" id="IPR005490">
    <property type="entry name" value="LD_TPept_cat_dom"/>
</dbReference>
<keyword evidence="11" id="KW-1185">Reference proteome</keyword>
<keyword evidence="3 7" id="KW-0133">Cell shape</keyword>
<evidence type="ECO:0000256" key="2">
    <source>
        <dbReference type="ARBA" id="ARBA00022679"/>
    </source>
</evidence>
<evidence type="ECO:0000313" key="11">
    <source>
        <dbReference type="Proteomes" id="UP000602198"/>
    </source>
</evidence>
<dbReference type="CDD" id="cd13432">
    <property type="entry name" value="LDT_IgD_like_2"/>
    <property type="match status" value="1"/>
</dbReference>
<dbReference type="Gene3D" id="2.60.40.3780">
    <property type="match status" value="1"/>
</dbReference>
<proteinExistence type="predicted"/>
<reference evidence="10 11" key="1">
    <citation type="submission" date="2021-01" db="EMBL/GenBank/DDBJ databases">
        <title>WGS of actinomycetes isolated from Thailand.</title>
        <authorList>
            <person name="Thawai C."/>
        </authorList>
    </citation>
    <scope>NUCLEOTIDE SEQUENCE [LARGE SCALE GENOMIC DNA]</scope>
    <source>
        <strain evidence="10 11">LPG 2</strain>
    </source>
</reference>
<evidence type="ECO:0000256" key="1">
    <source>
        <dbReference type="ARBA" id="ARBA00004752"/>
    </source>
</evidence>
<dbReference type="PROSITE" id="PS52029">
    <property type="entry name" value="LD_TPASE"/>
    <property type="match status" value="1"/>
</dbReference>
<keyword evidence="5" id="KW-0012">Acyltransferase</keyword>
<sequence>MAPRRFRSRVAIGSFVAMILVTAACSSTPTPDPLPGKPAPPPAVLTVTPATGAQQVNPAEPVTVRTSGGILTDITLTDDEGRIIPGTLNPDKTAWTPNERLGYGRTYTVAANGLSVTGPTGPVSSTFTTVTPGNQTRVTLTTTDGQPLADGATYGVGAIVAAHFDEDIPDRAAAEKRLVVTTNPPVEGVWYWMDNRNAHWRPREYHRPGTTVTVAANIYGAELGPGLFGQDDAHTSFGIGPAHVSIADDNTKQIEVYENGQLVRTMPTSMGRGGSTNVGGRTISFWTQPGVYTVLGKANPVIMDSSTYGLPVKSSLGYKETIGWATRISTDGIFVHALDSTVWAQGSSNVSHGCLNLSTDNASWFFDFSQLGDVVEVRNTGADPLEVWQNGDWGVPWEQWVAGSALYRAP</sequence>
<keyword evidence="6 7" id="KW-0961">Cell wall biogenesis/degradation</keyword>
<feature type="active site" description="Proton donor/acceptor" evidence="7">
    <location>
        <position position="336"/>
    </location>
</feature>
<evidence type="ECO:0000256" key="6">
    <source>
        <dbReference type="ARBA" id="ARBA00023316"/>
    </source>
</evidence>
<dbReference type="SUPFAM" id="SSF141523">
    <property type="entry name" value="L,D-transpeptidase catalytic domain-like"/>
    <property type="match status" value="1"/>
</dbReference>